<protein>
    <submittedName>
        <fullName evidence="2">Uncharacterized protein</fullName>
    </submittedName>
</protein>
<name>A0AAD6XIB0_9AGAR</name>
<feature type="compositionally biased region" description="Low complexity" evidence="1">
    <location>
        <begin position="108"/>
        <end position="122"/>
    </location>
</feature>
<keyword evidence="3" id="KW-1185">Reference proteome</keyword>
<sequence>MSESGHKSCSPEFVGFPRNDILRHSQTASSRFYIVMRGYRTAIFADEELARAQIHGFSNHSWKMEKTKERALEVWRRFCLKHHHHEEDDDEDAPPPPPSRSPSPEAPHPASTMSSSSSVSDSLGTPMTPYLLKVPAGYEMMWREVHATHPQSRSMPSTPRKARPQTAARAPQSVKKEASSQRANTPVAAEDVHPFETLDPTVAFSRMGSGASRKADEKFWGISGVSYIFGNRLEAVNRVLELEMVSAKLLGTTNLRKLSAFIARTHPGSAATPSNFAATPSNFRRSIGQPRELLSAEDFNAVALTLFAPPLSTVNLGQPWARI</sequence>
<evidence type="ECO:0000256" key="1">
    <source>
        <dbReference type="SAM" id="MobiDB-lite"/>
    </source>
</evidence>
<dbReference type="Proteomes" id="UP001222325">
    <property type="component" value="Unassembled WGS sequence"/>
</dbReference>
<accession>A0AAD6XIB0</accession>
<dbReference type="AlphaFoldDB" id="A0AAD6XIB0"/>
<organism evidence="2 3">
    <name type="scientific">Mycena belliarum</name>
    <dbReference type="NCBI Taxonomy" id="1033014"/>
    <lineage>
        <taxon>Eukaryota</taxon>
        <taxon>Fungi</taxon>
        <taxon>Dikarya</taxon>
        <taxon>Basidiomycota</taxon>
        <taxon>Agaricomycotina</taxon>
        <taxon>Agaricomycetes</taxon>
        <taxon>Agaricomycetidae</taxon>
        <taxon>Agaricales</taxon>
        <taxon>Marasmiineae</taxon>
        <taxon>Mycenaceae</taxon>
        <taxon>Mycena</taxon>
    </lineage>
</organism>
<dbReference type="EMBL" id="JARJCN010000126">
    <property type="protein sequence ID" value="KAJ7071750.1"/>
    <property type="molecule type" value="Genomic_DNA"/>
</dbReference>
<evidence type="ECO:0000313" key="3">
    <source>
        <dbReference type="Proteomes" id="UP001222325"/>
    </source>
</evidence>
<gene>
    <name evidence="2" type="ORF">B0H15DRAFT_957599</name>
</gene>
<evidence type="ECO:0000313" key="2">
    <source>
        <dbReference type="EMBL" id="KAJ7071750.1"/>
    </source>
</evidence>
<comment type="caution">
    <text evidence="2">The sequence shown here is derived from an EMBL/GenBank/DDBJ whole genome shotgun (WGS) entry which is preliminary data.</text>
</comment>
<proteinExistence type="predicted"/>
<feature type="compositionally biased region" description="Pro residues" evidence="1">
    <location>
        <begin position="94"/>
        <end position="107"/>
    </location>
</feature>
<reference evidence="2" key="1">
    <citation type="submission" date="2023-03" db="EMBL/GenBank/DDBJ databases">
        <title>Massive genome expansion in bonnet fungi (Mycena s.s.) driven by repeated elements and novel gene families across ecological guilds.</title>
        <authorList>
            <consortium name="Lawrence Berkeley National Laboratory"/>
            <person name="Harder C.B."/>
            <person name="Miyauchi S."/>
            <person name="Viragh M."/>
            <person name="Kuo A."/>
            <person name="Thoen E."/>
            <person name="Andreopoulos B."/>
            <person name="Lu D."/>
            <person name="Skrede I."/>
            <person name="Drula E."/>
            <person name="Henrissat B."/>
            <person name="Morin E."/>
            <person name="Kohler A."/>
            <person name="Barry K."/>
            <person name="LaButti K."/>
            <person name="Morin E."/>
            <person name="Salamov A."/>
            <person name="Lipzen A."/>
            <person name="Mereny Z."/>
            <person name="Hegedus B."/>
            <person name="Baldrian P."/>
            <person name="Stursova M."/>
            <person name="Weitz H."/>
            <person name="Taylor A."/>
            <person name="Grigoriev I.V."/>
            <person name="Nagy L.G."/>
            <person name="Martin F."/>
            <person name="Kauserud H."/>
        </authorList>
    </citation>
    <scope>NUCLEOTIDE SEQUENCE</scope>
    <source>
        <strain evidence="2">CBHHK173m</strain>
    </source>
</reference>
<feature type="region of interest" description="Disordered" evidence="1">
    <location>
        <begin position="85"/>
        <end position="125"/>
    </location>
</feature>
<feature type="region of interest" description="Disordered" evidence="1">
    <location>
        <begin position="147"/>
        <end position="187"/>
    </location>
</feature>